<protein>
    <submittedName>
        <fullName evidence="2">Uncharacterized protein</fullName>
    </submittedName>
</protein>
<gene>
    <name evidence="2" type="ORF">EVA_02033</name>
</gene>
<name>J9H215_9ZZZZ</name>
<reference evidence="2" key="1">
    <citation type="journal article" date="2012" name="PLoS ONE">
        <title>Gene sets for utilization of primary and secondary nutrition supplies in the distal gut of endangered iberian lynx.</title>
        <authorList>
            <person name="Alcaide M."/>
            <person name="Messina E."/>
            <person name="Richter M."/>
            <person name="Bargiela R."/>
            <person name="Peplies J."/>
            <person name="Huws S.A."/>
            <person name="Newbold C.J."/>
            <person name="Golyshin P.N."/>
            <person name="Simon M.A."/>
            <person name="Lopez G."/>
            <person name="Yakimov M.M."/>
            <person name="Ferrer M."/>
        </authorList>
    </citation>
    <scope>NUCLEOTIDE SEQUENCE</scope>
</reference>
<feature type="region of interest" description="Disordered" evidence="1">
    <location>
        <begin position="24"/>
        <end position="75"/>
    </location>
</feature>
<evidence type="ECO:0000313" key="2">
    <source>
        <dbReference type="EMBL" id="EJX09858.1"/>
    </source>
</evidence>
<organism evidence="2">
    <name type="scientific">gut metagenome</name>
    <dbReference type="NCBI Taxonomy" id="749906"/>
    <lineage>
        <taxon>unclassified sequences</taxon>
        <taxon>metagenomes</taxon>
        <taxon>organismal metagenomes</taxon>
    </lineage>
</organism>
<dbReference type="AlphaFoldDB" id="J9H215"/>
<dbReference type="EMBL" id="AMCI01000303">
    <property type="protein sequence ID" value="EJX09858.1"/>
    <property type="molecule type" value="Genomic_DNA"/>
</dbReference>
<sequence>MPHKRLTRDRYRFSTRLHREETVPVPLFAAKTAERRHTPFRDEAGTPPTPPPFLPLGREADTSPRLTHSPSYSTSSKISVQRNICTFVAPYGSTRCRTQRVTSI</sequence>
<comment type="caution">
    <text evidence="2">The sequence shown here is derived from an EMBL/GenBank/DDBJ whole genome shotgun (WGS) entry which is preliminary data.</text>
</comment>
<proteinExistence type="predicted"/>
<accession>J9H215</accession>
<feature type="compositionally biased region" description="Basic and acidic residues" evidence="1">
    <location>
        <begin position="32"/>
        <end position="44"/>
    </location>
</feature>
<feature type="compositionally biased region" description="Polar residues" evidence="1">
    <location>
        <begin position="64"/>
        <end position="75"/>
    </location>
</feature>
<evidence type="ECO:0000256" key="1">
    <source>
        <dbReference type="SAM" id="MobiDB-lite"/>
    </source>
</evidence>